<comment type="similarity">
    <text evidence="2">Belongs to the CpsC/CapA family.</text>
</comment>
<evidence type="ECO:0000256" key="9">
    <source>
        <dbReference type="SAM" id="Phobius"/>
    </source>
</evidence>
<organism evidence="12 13">
    <name type="scientific">Micromonospora robiginosa</name>
    <dbReference type="NCBI Taxonomy" id="2749844"/>
    <lineage>
        <taxon>Bacteria</taxon>
        <taxon>Bacillati</taxon>
        <taxon>Actinomycetota</taxon>
        <taxon>Actinomycetes</taxon>
        <taxon>Micromonosporales</taxon>
        <taxon>Micromonosporaceae</taxon>
        <taxon>Micromonospora</taxon>
    </lineage>
</organism>
<evidence type="ECO:0000256" key="4">
    <source>
        <dbReference type="ARBA" id="ARBA00022692"/>
    </source>
</evidence>
<dbReference type="SUPFAM" id="SSF52540">
    <property type="entry name" value="P-loop containing nucleoside triphosphate hydrolases"/>
    <property type="match status" value="1"/>
</dbReference>
<name>A0A7L6BCT1_9ACTN</name>
<dbReference type="AlphaFoldDB" id="A0A7L6BCT1"/>
<evidence type="ECO:0000256" key="8">
    <source>
        <dbReference type="ARBA" id="ARBA00023136"/>
    </source>
</evidence>
<dbReference type="CDD" id="cd05387">
    <property type="entry name" value="BY-kinase"/>
    <property type="match status" value="1"/>
</dbReference>
<dbReference type="PANTHER" id="PTHR32309">
    <property type="entry name" value="TYROSINE-PROTEIN KINASE"/>
    <property type="match status" value="1"/>
</dbReference>
<dbReference type="InterPro" id="IPR002586">
    <property type="entry name" value="CobQ/CobB/MinD/ParA_Nub-bd_dom"/>
</dbReference>
<dbReference type="GO" id="GO:0005886">
    <property type="term" value="C:plasma membrane"/>
    <property type="evidence" value="ECO:0007669"/>
    <property type="project" value="UniProtKB-SubCell"/>
</dbReference>
<reference evidence="12 13" key="2">
    <citation type="journal article" date="2021" name="Mar. Drugs">
        <title>A New Micromonospora Strain with Antibiotic Activity Isolated from the Microbiome of a Mid-Atlantic Deep-Sea Sponge.</title>
        <authorList>
            <person name="Back C.R."/>
            <person name="Stennett H.L."/>
            <person name="Williams S.E."/>
            <person name="Wang L."/>
            <person name="Ojeda Gomez J."/>
            <person name="Abdulle O.M."/>
            <person name="Duffy T."/>
            <person name="Neal C."/>
            <person name="Mantell J."/>
            <person name="Jepson M.A."/>
            <person name="Hendry K.R."/>
            <person name="Powell D."/>
            <person name="Stach J.E.M."/>
            <person name="Essex-Lopresti A.E."/>
            <person name="Willis C.L."/>
            <person name="Curnow P."/>
            <person name="Race P.R."/>
        </authorList>
    </citation>
    <scope>NUCLEOTIDE SEQUENCE [LARGE SCALE GENOMIC DNA]</scope>
    <source>
        <strain evidence="12 13">28ISP2-46</strain>
    </source>
</reference>
<dbReference type="RefSeq" id="WP_181571970.1">
    <property type="nucleotide sequence ID" value="NZ_CP059322.2"/>
</dbReference>
<dbReference type="Gene3D" id="3.40.50.300">
    <property type="entry name" value="P-loop containing nucleotide triphosphate hydrolases"/>
    <property type="match status" value="1"/>
</dbReference>
<proteinExistence type="inferred from homology"/>
<dbReference type="InterPro" id="IPR005702">
    <property type="entry name" value="Wzc-like_C"/>
</dbReference>
<dbReference type="KEGG" id="mfeu:H1D33_12570"/>
<dbReference type="Proteomes" id="UP000510844">
    <property type="component" value="Chromosome"/>
</dbReference>
<keyword evidence="4 9" id="KW-0812">Transmembrane</keyword>
<sequence>MRLIGASRPVAVAGSPGTAARAGGGVRAAVDRSRLVARRWTELTPAQVVRAVRRYRWTVLALVLLGGVGGGLAAAAQTPVYRAQARLVCSPNFPTNDVRQLDVGGNYILQRVRSYTEVADSTEVAAAVTARLGLPDPPEELLSRISVTSRASTAVLTVEVDDTDPERARDVANAVAEEIPAYIARIERPAGVDRSPVKVTVVRPAVAPESPDSPRPLTDVGLGLVGGLVVAAVTALGRYARDPAVRDAGHAAEVADLVPLADAGPVGPSPLTVDGTAERADELRRMRTDVRLQAAGGPLTTIAVVEPTAGGGATVTAAHLALAFAQAGDPVVLVDADPGRPSAHALFGIGNDTGLTTVLDGGSAVRDALVRWTPDLPLHVLPAGPGGPGPIRPDQLADLVAELRHDRTLVVVVGPPLLSDADTLHLVEAADATVVTARVGSTDADSLATAVRVLRQVPARLLGLVTVGRSG</sequence>
<keyword evidence="7 9" id="KW-1133">Transmembrane helix</keyword>
<keyword evidence="5" id="KW-0547">Nucleotide-binding</keyword>
<evidence type="ECO:0000256" key="5">
    <source>
        <dbReference type="ARBA" id="ARBA00022741"/>
    </source>
</evidence>
<keyword evidence="3" id="KW-1003">Cell membrane</keyword>
<evidence type="ECO:0000256" key="2">
    <source>
        <dbReference type="ARBA" id="ARBA00006683"/>
    </source>
</evidence>
<evidence type="ECO:0000256" key="7">
    <source>
        <dbReference type="ARBA" id="ARBA00022989"/>
    </source>
</evidence>
<evidence type="ECO:0000313" key="12">
    <source>
        <dbReference type="EMBL" id="QLQ39585.1"/>
    </source>
</evidence>
<protein>
    <submittedName>
        <fullName evidence="12">Wzz/FepE/Etk N-terminal domain-containing protein</fullName>
    </submittedName>
</protein>
<reference evidence="13" key="1">
    <citation type="submission" date="2020-07" db="EMBL/GenBank/DDBJ databases">
        <title>A new Micromonospora strain with potent antibiotic activity isolated from the microbiome of a mid-Atlantic deep-sea sponge.</title>
        <authorList>
            <person name="Back C.R."/>
            <person name="Stennett H.L."/>
            <person name="Williams S.E."/>
            <person name="Wang L."/>
            <person name="Ojeda Gomez J."/>
            <person name="Abdulle O.M."/>
            <person name="Duffy T."/>
            <person name="Hendry K.R."/>
            <person name="Powell D."/>
            <person name="Stach J.E."/>
            <person name="Essex-Lopresti A.E."/>
            <person name="Willis C.L."/>
            <person name="Curnow P."/>
            <person name="Race P.R."/>
        </authorList>
    </citation>
    <scope>NUCLEOTIDE SEQUENCE [LARGE SCALE GENOMIC DNA]</scope>
    <source>
        <strain evidence="13">28ISP2-46</strain>
    </source>
</reference>
<feature type="transmembrane region" description="Helical" evidence="9">
    <location>
        <begin position="57"/>
        <end position="76"/>
    </location>
</feature>
<dbReference type="InterPro" id="IPR027417">
    <property type="entry name" value="P-loop_NTPase"/>
</dbReference>
<evidence type="ECO:0000256" key="3">
    <source>
        <dbReference type="ARBA" id="ARBA00022475"/>
    </source>
</evidence>
<dbReference type="PANTHER" id="PTHR32309:SF31">
    <property type="entry name" value="CAPSULAR EXOPOLYSACCHARIDE FAMILY"/>
    <property type="match status" value="1"/>
</dbReference>
<dbReference type="InterPro" id="IPR050445">
    <property type="entry name" value="Bact_polysacc_biosynth/exp"/>
</dbReference>
<evidence type="ECO:0000259" key="10">
    <source>
        <dbReference type="Pfam" id="PF01656"/>
    </source>
</evidence>
<comment type="subcellular location">
    <subcellularLocation>
        <location evidence="1">Cell membrane</location>
        <topology evidence="1">Multi-pass membrane protein</topology>
    </subcellularLocation>
</comment>
<dbReference type="InterPro" id="IPR003856">
    <property type="entry name" value="LPS_length_determ_N"/>
</dbReference>
<evidence type="ECO:0000313" key="13">
    <source>
        <dbReference type="Proteomes" id="UP000510844"/>
    </source>
</evidence>
<dbReference type="Pfam" id="PF02706">
    <property type="entry name" value="Wzz"/>
    <property type="match status" value="1"/>
</dbReference>
<feature type="domain" description="CobQ/CobB/MinD/ParA nucleotide binding" evidence="10">
    <location>
        <begin position="302"/>
        <end position="420"/>
    </location>
</feature>
<feature type="domain" description="Polysaccharide chain length determinant N-terminal" evidence="11">
    <location>
        <begin position="48"/>
        <end position="130"/>
    </location>
</feature>
<keyword evidence="13" id="KW-1185">Reference proteome</keyword>
<dbReference type="Pfam" id="PF01656">
    <property type="entry name" value="CbiA"/>
    <property type="match status" value="1"/>
</dbReference>
<evidence type="ECO:0000259" key="11">
    <source>
        <dbReference type="Pfam" id="PF02706"/>
    </source>
</evidence>
<dbReference type="EMBL" id="CP059322">
    <property type="protein sequence ID" value="QLQ39585.1"/>
    <property type="molecule type" value="Genomic_DNA"/>
</dbReference>
<keyword evidence="8 9" id="KW-0472">Membrane</keyword>
<keyword evidence="6" id="KW-0067">ATP-binding</keyword>
<evidence type="ECO:0000256" key="6">
    <source>
        <dbReference type="ARBA" id="ARBA00022840"/>
    </source>
</evidence>
<evidence type="ECO:0000256" key="1">
    <source>
        <dbReference type="ARBA" id="ARBA00004651"/>
    </source>
</evidence>
<gene>
    <name evidence="12" type="ORF">H1D33_12570</name>
</gene>
<accession>A0A7L6BCT1</accession>